<dbReference type="InterPro" id="IPR000412">
    <property type="entry name" value="ABC_2_transport"/>
</dbReference>
<protein>
    <recommendedName>
        <fullName evidence="6">Transport permease protein</fullName>
    </recommendedName>
</protein>
<feature type="transmembrane region" description="Helical" evidence="6">
    <location>
        <begin position="34"/>
        <end position="61"/>
    </location>
</feature>
<dbReference type="PANTHER" id="PTHR43229">
    <property type="entry name" value="NODULATION PROTEIN J"/>
    <property type="match status" value="1"/>
</dbReference>
<sequence length="273" mass="29942">MSLATRPTTAVDPRRVARWGWLGVVHHQLRLMRLYLPTMLLTGIGSPFLYLMGLGLGLGVLVDGGSGIEGVDYIVFVAPALVMATAMQTAAQENTYGVFGGFKWSNIFTAMRLTPMSPRQMAFGFQVSTLLRVLPMLVFYCLAVMVFGLGHPLRVLLMIPIGLLLAFAVGFTVMAWVASQKDDRGQLSFVERFVILPLTLFSGSYFPLETLPGYLQPVGWVSPLWHAAELGRVALYSAPVPGWLVAVHVAYLAVLALVMGLVAARVFRRRLDQ</sequence>
<dbReference type="PROSITE" id="PS51012">
    <property type="entry name" value="ABC_TM2"/>
    <property type="match status" value="1"/>
</dbReference>
<keyword evidence="9" id="KW-1185">Reference proteome</keyword>
<reference evidence="8 9" key="1">
    <citation type="submission" date="2021-07" db="EMBL/GenBank/DDBJ databases">
        <title>complete genome sequencing of Tessaracoccus sp.J1M15.</title>
        <authorList>
            <person name="Bae J.-W."/>
            <person name="Kim D.-y."/>
        </authorList>
    </citation>
    <scope>NUCLEOTIDE SEQUENCE [LARGE SCALE GENOMIC DNA]</scope>
    <source>
        <strain evidence="8 9">J1M15</strain>
    </source>
</reference>
<name>A0ABX8SHN5_9ACTN</name>
<feature type="transmembrane region" description="Helical" evidence="6">
    <location>
        <begin position="155"/>
        <end position="177"/>
    </location>
</feature>
<dbReference type="RefSeq" id="WP_219081391.1">
    <property type="nucleotide sequence ID" value="NZ_CP079216.1"/>
</dbReference>
<feature type="transmembrane region" description="Helical" evidence="6">
    <location>
        <begin position="73"/>
        <end position="91"/>
    </location>
</feature>
<dbReference type="PIRSF" id="PIRSF006648">
    <property type="entry name" value="DrrB"/>
    <property type="match status" value="1"/>
</dbReference>
<evidence type="ECO:0000256" key="3">
    <source>
        <dbReference type="ARBA" id="ARBA00022989"/>
    </source>
</evidence>
<comment type="subcellular location">
    <subcellularLocation>
        <location evidence="6">Cell membrane</location>
        <topology evidence="6">Multi-pass membrane protein</topology>
    </subcellularLocation>
    <subcellularLocation>
        <location evidence="1">Membrane</location>
        <topology evidence="1">Multi-pass membrane protein</topology>
    </subcellularLocation>
</comment>
<keyword evidence="5" id="KW-0046">Antibiotic resistance</keyword>
<evidence type="ECO:0000259" key="7">
    <source>
        <dbReference type="PROSITE" id="PS51012"/>
    </source>
</evidence>
<keyword evidence="3 6" id="KW-1133">Transmembrane helix</keyword>
<dbReference type="Proteomes" id="UP000824504">
    <property type="component" value="Chromosome"/>
</dbReference>
<dbReference type="InterPro" id="IPR047817">
    <property type="entry name" value="ABC2_TM_bact-type"/>
</dbReference>
<dbReference type="Pfam" id="PF01061">
    <property type="entry name" value="ABC2_membrane"/>
    <property type="match status" value="1"/>
</dbReference>
<keyword evidence="6" id="KW-1003">Cell membrane</keyword>
<comment type="similarity">
    <text evidence="6">Belongs to the ABC-2 integral membrane protein family.</text>
</comment>
<keyword evidence="6" id="KW-0813">Transport</keyword>
<evidence type="ECO:0000256" key="5">
    <source>
        <dbReference type="ARBA" id="ARBA00023251"/>
    </source>
</evidence>
<keyword evidence="2 6" id="KW-0812">Transmembrane</keyword>
<dbReference type="InterPro" id="IPR051784">
    <property type="entry name" value="Nod_factor_ABC_transporter"/>
</dbReference>
<keyword evidence="4 6" id="KW-0472">Membrane</keyword>
<feature type="transmembrane region" description="Helical" evidence="6">
    <location>
        <begin position="129"/>
        <end position="149"/>
    </location>
</feature>
<evidence type="ECO:0000313" key="9">
    <source>
        <dbReference type="Proteomes" id="UP000824504"/>
    </source>
</evidence>
<feature type="transmembrane region" description="Helical" evidence="6">
    <location>
        <begin position="189"/>
        <end position="208"/>
    </location>
</feature>
<dbReference type="PANTHER" id="PTHR43229:SF2">
    <property type="entry name" value="NODULATION PROTEIN J"/>
    <property type="match status" value="1"/>
</dbReference>
<dbReference type="EMBL" id="CP079216">
    <property type="protein sequence ID" value="QXT62484.1"/>
    <property type="molecule type" value="Genomic_DNA"/>
</dbReference>
<accession>A0ABX8SHN5</accession>
<gene>
    <name evidence="8" type="ORF">KDB89_12155</name>
</gene>
<organism evidence="8 9">
    <name type="scientific">Tessaracoccus palaemonis</name>
    <dbReference type="NCBI Taxonomy" id="2829499"/>
    <lineage>
        <taxon>Bacteria</taxon>
        <taxon>Bacillati</taxon>
        <taxon>Actinomycetota</taxon>
        <taxon>Actinomycetes</taxon>
        <taxon>Propionibacteriales</taxon>
        <taxon>Propionibacteriaceae</taxon>
        <taxon>Tessaracoccus</taxon>
    </lineage>
</organism>
<feature type="transmembrane region" description="Helical" evidence="6">
    <location>
        <begin position="243"/>
        <end position="267"/>
    </location>
</feature>
<proteinExistence type="inferred from homology"/>
<evidence type="ECO:0000256" key="1">
    <source>
        <dbReference type="ARBA" id="ARBA00004141"/>
    </source>
</evidence>
<evidence type="ECO:0000256" key="6">
    <source>
        <dbReference type="RuleBase" id="RU361157"/>
    </source>
</evidence>
<evidence type="ECO:0000256" key="2">
    <source>
        <dbReference type="ARBA" id="ARBA00022692"/>
    </source>
</evidence>
<dbReference type="InterPro" id="IPR013525">
    <property type="entry name" value="ABC2_TM"/>
</dbReference>
<evidence type="ECO:0000256" key="4">
    <source>
        <dbReference type="ARBA" id="ARBA00023136"/>
    </source>
</evidence>
<evidence type="ECO:0000313" key="8">
    <source>
        <dbReference type="EMBL" id="QXT62484.1"/>
    </source>
</evidence>
<feature type="domain" description="ABC transmembrane type-2" evidence="7">
    <location>
        <begin position="38"/>
        <end position="270"/>
    </location>
</feature>